<keyword evidence="6" id="KW-1185">Reference proteome</keyword>
<evidence type="ECO:0000256" key="1">
    <source>
        <dbReference type="ARBA" id="ARBA00001096"/>
    </source>
</evidence>
<evidence type="ECO:0000256" key="3">
    <source>
        <dbReference type="ARBA" id="ARBA00023235"/>
    </source>
</evidence>
<dbReference type="InterPro" id="IPR008183">
    <property type="entry name" value="Aldose_1/G6P_1-epimerase"/>
</dbReference>
<evidence type="ECO:0000256" key="2">
    <source>
        <dbReference type="ARBA" id="ARBA00005866"/>
    </source>
</evidence>
<name>A0ABW0GUE6_9MICO</name>
<evidence type="ECO:0000313" key="5">
    <source>
        <dbReference type="EMBL" id="MFC5381801.1"/>
    </source>
</evidence>
<reference evidence="6" key="1">
    <citation type="journal article" date="2019" name="Int. J. Syst. Evol. Microbiol.">
        <title>The Global Catalogue of Microorganisms (GCM) 10K type strain sequencing project: providing services to taxonomists for standard genome sequencing and annotation.</title>
        <authorList>
            <consortium name="The Broad Institute Genomics Platform"/>
            <consortium name="The Broad Institute Genome Sequencing Center for Infectious Disease"/>
            <person name="Wu L."/>
            <person name="Ma J."/>
        </authorList>
    </citation>
    <scope>NUCLEOTIDE SEQUENCE [LARGE SCALE GENOMIC DNA]</scope>
    <source>
        <strain evidence="6">CCUG 43114</strain>
    </source>
</reference>
<evidence type="ECO:0000256" key="4">
    <source>
        <dbReference type="PIRNR" id="PIRNR016020"/>
    </source>
</evidence>
<dbReference type="InterPro" id="IPR011013">
    <property type="entry name" value="Gal_mutarotase_sf_dom"/>
</dbReference>
<dbReference type="Proteomes" id="UP001596122">
    <property type="component" value="Unassembled WGS sequence"/>
</dbReference>
<accession>A0ABW0GUE6</accession>
<dbReference type="RefSeq" id="WP_340271185.1">
    <property type="nucleotide sequence ID" value="NZ_JBBEOG010000009.1"/>
</dbReference>
<proteinExistence type="inferred from homology"/>
<dbReference type="EC" id="5.1.3.15" evidence="4"/>
<dbReference type="Gene3D" id="2.70.98.10">
    <property type="match status" value="1"/>
</dbReference>
<dbReference type="InterPro" id="IPR025532">
    <property type="entry name" value="G6P_1-epimerase"/>
</dbReference>
<dbReference type="PANTHER" id="PTHR11122">
    <property type="entry name" value="APOSPORY-ASSOCIATED PROTEIN C-RELATED"/>
    <property type="match status" value="1"/>
</dbReference>
<comment type="caution">
    <text evidence="5">The sequence shown here is derived from an EMBL/GenBank/DDBJ whole genome shotgun (WGS) entry which is preliminary data.</text>
</comment>
<gene>
    <name evidence="5" type="ORF">ACFPJ6_13510</name>
</gene>
<dbReference type="SUPFAM" id="SSF74650">
    <property type="entry name" value="Galactose mutarotase-like"/>
    <property type="match status" value="1"/>
</dbReference>
<keyword evidence="3 4" id="KW-0413">Isomerase</keyword>
<dbReference type="EMBL" id="JBHSLD010000013">
    <property type="protein sequence ID" value="MFC5381801.1"/>
    <property type="molecule type" value="Genomic_DNA"/>
</dbReference>
<dbReference type="Pfam" id="PF01263">
    <property type="entry name" value="Aldose_epim"/>
    <property type="match status" value="1"/>
</dbReference>
<comment type="catalytic activity">
    <reaction evidence="1">
        <text>alpha-D-glucose 6-phosphate = beta-D-glucose 6-phosphate</text>
        <dbReference type="Rhea" id="RHEA:16249"/>
        <dbReference type="ChEBI" id="CHEBI:58225"/>
        <dbReference type="ChEBI" id="CHEBI:58247"/>
        <dbReference type="EC" id="5.1.3.15"/>
    </reaction>
</comment>
<dbReference type="InterPro" id="IPR014718">
    <property type="entry name" value="GH-type_carb-bd"/>
</dbReference>
<comment type="similarity">
    <text evidence="2 4">Belongs to the glucose-6-phosphate 1-epimerase family.</text>
</comment>
<evidence type="ECO:0000313" key="6">
    <source>
        <dbReference type="Proteomes" id="UP001596122"/>
    </source>
</evidence>
<protein>
    <recommendedName>
        <fullName evidence="4">Putative glucose-6-phosphate 1-epimerase</fullName>
        <ecNumber evidence="4">5.1.3.15</ecNumber>
    </recommendedName>
</protein>
<organism evidence="5 6">
    <name type="scientific">Aquipuribacter nitratireducens</name>
    <dbReference type="NCBI Taxonomy" id="650104"/>
    <lineage>
        <taxon>Bacteria</taxon>
        <taxon>Bacillati</taxon>
        <taxon>Actinomycetota</taxon>
        <taxon>Actinomycetes</taxon>
        <taxon>Micrococcales</taxon>
        <taxon>Intrasporangiaceae</taxon>
        <taxon>Aquipuribacter</taxon>
    </lineage>
</organism>
<dbReference type="PIRSF" id="PIRSF016020">
    <property type="entry name" value="PHexose_mutarotase"/>
    <property type="match status" value="1"/>
</dbReference>
<dbReference type="PANTHER" id="PTHR11122:SF13">
    <property type="entry name" value="GLUCOSE-6-PHOSPHATE 1-EPIMERASE"/>
    <property type="match status" value="1"/>
</dbReference>
<sequence>MSTPSEPCSPLTVESGDGAAVRFCAHGGHVLGWTPVGGTERLWLSRDTECGDGVAIRGGVPVIWPQFSDRGPGPRHGVARDRAWQVMGAGSDDRGDAVARLRLTGDAGTTPIPHAFALHLEVRASGSTLDIELTARNDGTDDLTMTAALHTYLRVASTTGTRVTGLEGLLARPNDGQPPWPVDGPIEVVGPLDVAVEGVADGEAGAVVVDDGGSGAVTLTARGFDSRVVWNPGPGRAPGDVHAGGEAEFVCVEPALLTPLTLGAGRSWRGVQTLSVGSGSDAAG</sequence>